<dbReference type="SUPFAM" id="SSF81301">
    <property type="entry name" value="Nucleotidyltransferase"/>
    <property type="match status" value="1"/>
</dbReference>
<evidence type="ECO:0000313" key="2">
    <source>
        <dbReference type="EMBL" id="GAG71036.1"/>
    </source>
</evidence>
<comment type="caution">
    <text evidence="2">The sequence shown here is derived from an EMBL/GenBank/DDBJ whole genome shotgun (WGS) entry which is preliminary data.</text>
</comment>
<organism evidence="2">
    <name type="scientific">marine sediment metagenome</name>
    <dbReference type="NCBI Taxonomy" id="412755"/>
    <lineage>
        <taxon>unclassified sequences</taxon>
        <taxon>metagenomes</taxon>
        <taxon>ecological metagenomes</taxon>
    </lineage>
</organism>
<protein>
    <recommendedName>
        <fullName evidence="1">Polymerase beta nucleotidyltransferase domain-containing protein</fullName>
    </recommendedName>
</protein>
<reference evidence="2" key="1">
    <citation type="journal article" date="2014" name="Front. Microbiol.">
        <title>High frequency of phylogenetically diverse reductive dehalogenase-homologous genes in deep subseafloor sedimentary metagenomes.</title>
        <authorList>
            <person name="Kawai M."/>
            <person name="Futagami T."/>
            <person name="Toyoda A."/>
            <person name="Takaki Y."/>
            <person name="Nishi S."/>
            <person name="Hori S."/>
            <person name="Arai W."/>
            <person name="Tsubouchi T."/>
            <person name="Morono Y."/>
            <person name="Uchiyama I."/>
            <person name="Ito T."/>
            <person name="Fujiyama A."/>
            <person name="Inagaki F."/>
            <person name="Takami H."/>
        </authorList>
    </citation>
    <scope>NUCLEOTIDE SEQUENCE</scope>
    <source>
        <strain evidence="2">Expedition CK06-06</strain>
    </source>
</reference>
<dbReference type="PANTHER" id="PTHR43852">
    <property type="entry name" value="NUCLEOTIDYLTRANSFERASE"/>
    <property type="match status" value="1"/>
</dbReference>
<dbReference type="NCBIfam" id="NF047752">
    <property type="entry name" value="MntA_antitoxin"/>
    <property type="match status" value="1"/>
</dbReference>
<dbReference type="CDD" id="cd05403">
    <property type="entry name" value="NT_KNTase_like"/>
    <property type="match status" value="1"/>
</dbReference>
<dbReference type="Pfam" id="PF18765">
    <property type="entry name" value="Polbeta"/>
    <property type="match status" value="1"/>
</dbReference>
<dbReference type="InterPro" id="IPR041633">
    <property type="entry name" value="Polbeta"/>
</dbReference>
<dbReference type="InterPro" id="IPR052930">
    <property type="entry name" value="TA_antitoxin_MntA"/>
</dbReference>
<name>X1BG78_9ZZZZ</name>
<proteinExistence type="predicted"/>
<gene>
    <name evidence="2" type="ORF">S01H4_08642</name>
</gene>
<feature type="domain" description="Polymerase beta nucleotidyltransferase" evidence="1">
    <location>
        <begin position="2"/>
        <end position="81"/>
    </location>
</feature>
<dbReference type="EMBL" id="BART01002996">
    <property type="protein sequence ID" value="GAG71036.1"/>
    <property type="molecule type" value="Genomic_DNA"/>
</dbReference>
<accession>X1BG78</accession>
<sequence length="114" mass="13363">MVFAYLFGSLTKGKINPLSDIDIAIYFKKGTNFTREKMVILKELIDIFGTDEIDLVILNVAPLTLRARIVKNKKILVDKDPFLRHSFESLVLREYFDFSKKEEDIFKRRFSLGR</sequence>
<dbReference type="PANTHER" id="PTHR43852:SF3">
    <property type="entry name" value="NUCLEOTIDYLTRANSFERASE"/>
    <property type="match status" value="1"/>
</dbReference>
<dbReference type="InterPro" id="IPR043519">
    <property type="entry name" value="NT_sf"/>
</dbReference>
<dbReference type="AlphaFoldDB" id="X1BG78"/>
<dbReference type="Gene3D" id="3.30.460.10">
    <property type="entry name" value="Beta Polymerase, domain 2"/>
    <property type="match status" value="1"/>
</dbReference>
<evidence type="ECO:0000259" key="1">
    <source>
        <dbReference type="Pfam" id="PF18765"/>
    </source>
</evidence>